<dbReference type="Proteomes" id="UP000011705">
    <property type="component" value="Chromosome"/>
</dbReference>
<dbReference type="EMBL" id="AGDV01000011">
    <property type="protein sequence ID" value="EMB33540.1"/>
    <property type="molecule type" value="Genomic_DNA"/>
</dbReference>
<dbReference type="SUPFAM" id="SSF54534">
    <property type="entry name" value="FKBP-like"/>
    <property type="match status" value="1"/>
</dbReference>
<dbReference type="InterPro" id="IPR006359">
    <property type="entry name" value="Tscrpt_elong_fac_GreA"/>
</dbReference>
<protein>
    <recommendedName>
        <fullName evidence="2 8">Transcription elongation factor GreA</fullName>
    </recommendedName>
    <alternativeName>
        <fullName evidence="7 8">Transcript cleavage factor GreA</fullName>
    </alternativeName>
</protein>
<dbReference type="AlphaFoldDB" id="A0A0E2E537"/>
<dbReference type="InterPro" id="IPR036953">
    <property type="entry name" value="GreA/GreB_C_sf"/>
</dbReference>
<dbReference type="GO" id="GO:0003746">
    <property type="term" value="F:translation elongation factor activity"/>
    <property type="evidence" value="ECO:0007669"/>
    <property type="project" value="UniProtKB-KW"/>
</dbReference>
<dbReference type="Gene3D" id="1.10.287.180">
    <property type="entry name" value="Transcription elongation factor, GreA/GreB, N-terminal domain"/>
    <property type="match status" value="1"/>
</dbReference>
<evidence type="ECO:0000259" key="11">
    <source>
        <dbReference type="Pfam" id="PF03449"/>
    </source>
</evidence>
<sequence length="901" mass="104904">MADIQKQLIEMLNEEKWTRAAIGNYTTKNFEDLYKLVSTAKKENVVDEIKQICDEHLAHTKNSIIALYISSIISLSNQLLDDSNVVSLIGIFTDNHRTQIVEYLCKKVLEYGESKFALRTLAECYKAAGSEDLYDIWERLVKVDYDEAEVAKLLAEKYEKDGNTEKSIEYYKKALYRFINRKQINGVKEIWSKLVTLIPDEIDFFFRIQAKITGVMDNSRNSILMQDVYQYYRGNENWNICIDILKLILSYDEKDNWAREEIIECFKNKYKDHSQLAECIKVSDLSQPWRPVFDAIADFEKHISFDTGSFVFHRTWGVGRIASIKDDDLVIDFAKKRGHSMSLKMGITALQTLDREHIWVLKSTVSKEILTKKIKSDPEWALKTIIKSFDNNCDMKRIKQELVPSLLTAGEWTSWNTKARKVLKENPMFGINPDNIDFYSVRERPIAPEEKLSNEFKAQKNFFARIELLNAYDASEACDDESDTFREMLDYFEGFLKAFSQVNELVICAYILVKEFIADKQQISAVKQYNFAELYSRIEDPMEVYSQIKDKVSIKGQTLRQKFLKYIKNLIPNWEKEYIRLFPTVLSSEILDALIEAGSTDDVKNLVKDCFENYRIYRSAVIWFFKNIQEEEWFKELGISVEQQLIVLIHILDITYREIASRRNTTENRKINHQVHTILFGKDELLQNFIMESDVDTITRLYTLIDDIKDLDPVIKMNIRAKIVEKHKDFKFFDIEEKTVTVHGLIVTAKMLDLKNKELIEIRDVKIPQNAKDIGFALSLGDLRENAEYKAAKEEQTRLGNALTRLQDELDRAQIFDPTTATAKKVYFGSKVKILNNLTNQEEEYTILGPWESDPANGIISYMSPLGNGLFNHKKGEEVEFEVNDEKRSYKIIDISIADLK</sequence>
<dbReference type="GO" id="GO:0006354">
    <property type="term" value="P:DNA-templated transcription elongation"/>
    <property type="evidence" value="ECO:0007669"/>
    <property type="project" value="TreeGrafter"/>
</dbReference>
<accession>A0A0E2E537</accession>
<keyword evidence="12" id="KW-0251">Elongation factor</keyword>
<organism evidence="12">
    <name type="scientific">Treponema denticola H-22</name>
    <dbReference type="NCBI Taxonomy" id="999432"/>
    <lineage>
        <taxon>Bacteria</taxon>
        <taxon>Pseudomonadati</taxon>
        <taxon>Spirochaetota</taxon>
        <taxon>Spirochaetia</taxon>
        <taxon>Spirochaetales</taxon>
        <taxon>Treponemataceae</taxon>
        <taxon>Treponema</taxon>
    </lineage>
</organism>
<comment type="caution">
    <text evidence="12">The sequence shown here is derived from an EMBL/GenBank/DDBJ whole genome shotgun (WGS) entry which is preliminary data.</text>
</comment>
<dbReference type="InterPro" id="IPR036805">
    <property type="entry name" value="Tscrpt_elong_fac_GreA/B_N_sf"/>
</dbReference>
<evidence type="ECO:0000256" key="8">
    <source>
        <dbReference type="HAMAP-Rule" id="MF_00105"/>
    </source>
</evidence>
<evidence type="ECO:0000256" key="6">
    <source>
        <dbReference type="ARBA" id="ARBA00024916"/>
    </source>
</evidence>
<evidence type="ECO:0000256" key="4">
    <source>
        <dbReference type="ARBA" id="ARBA00023125"/>
    </source>
</evidence>
<evidence type="ECO:0000313" key="12">
    <source>
        <dbReference type="EMBL" id="EMB33540.1"/>
    </source>
</evidence>
<dbReference type="Gene3D" id="1.25.40.10">
    <property type="entry name" value="Tetratricopeptide repeat domain"/>
    <property type="match status" value="1"/>
</dbReference>
<feature type="domain" description="Transcription elongation factor GreA/GreB N-terminal" evidence="11">
    <location>
        <begin position="746"/>
        <end position="815"/>
    </location>
</feature>
<comment type="similarity">
    <text evidence="1 8 9">Belongs to the GreA/GreB family.</text>
</comment>
<dbReference type="InterPro" id="IPR018151">
    <property type="entry name" value="TF_GreA/GreB_CS"/>
</dbReference>
<keyword evidence="5 8" id="KW-0804">Transcription</keyword>
<dbReference type="Pfam" id="PF03449">
    <property type="entry name" value="GreA_GreB_N"/>
    <property type="match status" value="1"/>
</dbReference>
<dbReference type="PROSITE" id="PS00829">
    <property type="entry name" value="GREAB_1"/>
    <property type="match status" value="1"/>
</dbReference>
<dbReference type="GO" id="GO:0003677">
    <property type="term" value="F:DNA binding"/>
    <property type="evidence" value="ECO:0007669"/>
    <property type="project" value="UniProtKB-UniRule"/>
</dbReference>
<dbReference type="NCBIfam" id="NF011309">
    <property type="entry name" value="PRK14720.1"/>
    <property type="match status" value="1"/>
</dbReference>
<dbReference type="GO" id="GO:0070063">
    <property type="term" value="F:RNA polymerase binding"/>
    <property type="evidence" value="ECO:0007669"/>
    <property type="project" value="InterPro"/>
</dbReference>
<gene>
    <name evidence="8" type="primary">greA</name>
    <name evidence="12" type="ORF">HMPREF9726_01354</name>
</gene>
<dbReference type="PANTHER" id="PTHR30437:SF4">
    <property type="entry name" value="TRANSCRIPTION ELONGATION FACTOR GREA"/>
    <property type="match status" value="1"/>
</dbReference>
<dbReference type="SUPFAM" id="SSF48452">
    <property type="entry name" value="TPR-like"/>
    <property type="match status" value="1"/>
</dbReference>
<evidence type="ECO:0000256" key="5">
    <source>
        <dbReference type="ARBA" id="ARBA00023163"/>
    </source>
</evidence>
<dbReference type="RefSeq" id="WP_002684441.1">
    <property type="nucleotide sequence ID" value="NZ_CM001795.1"/>
</dbReference>
<evidence type="ECO:0000256" key="3">
    <source>
        <dbReference type="ARBA" id="ARBA00023015"/>
    </source>
</evidence>
<dbReference type="InterPro" id="IPR028624">
    <property type="entry name" value="Tscrpt_elong_fac_GreA/B"/>
</dbReference>
<dbReference type="InterPro" id="IPR023459">
    <property type="entry name" value="Tscrpt_elong_fac_GreA/B_fam"/>
</dbReference>
<dbReference type="HAMAP" id="MF_00105">
    <property type="entry name" value="GreA_GreB"/>
    <property type="match status" value="1"/>
</dbReference>
<evidence type="ECO:0000259" key="10">
    <source>
        <dbReference type="Pfam" id="PF01272"/>
    </source>
</evidence>
<comment type="function">
    <text evidence="6 8 9">Necessary for efficient RNA polymerase transcription elongation past template-encoded arresting sites. The arresting sites in DNA have the property of trapping a certain fraction of elongating RNA polymerases that pass through, resulting in locked ternary complexes. Cleavage of the nascent transcript by cleavage factors such as GreA or GreB allows the resumption of elongation from the new 3'terminus. GreA releases sequences of 2 to 3 nucleotides.</text>
</comment>
<dbReference type="NCBIfam" id="TIGR01462">
    <property type="entry name" value="greA"/>
    <property type="match status" value="1"/>
</dbReference>
<keyword evidence="3 8" id="KW-0805">Transcription regulation</keyword>
<evidence type="ECO:0000256" key="9">
    <source>
        <dbReference type="RuleBase" id="RU000556"/>
    </source>
</evidence>
<dbReference type="InterPro" id="IPR011990">
    <property type="entry name" value="TPR-like_helical_dom_sf"/>
</dbReference>
<dbReference type="GO" id="GO:0032784">
    <property type="term" value="P:regulation of DNA-templated transcription elongation"/>
    <property type="evidence" value="ECO:0007669"/>
    <property type="project" value="UniProtKB-UniRule"/>
</dbReference>
<name>A0A0E2E537_TREDN</name>
<evidence type="ECO:0000256" key="2">
    <source>
        <dbReference type="ARBA" id="ARBA00013729"/>
    </source>
</evidence>
<dbReference type="PATRIC" id="fig|999432.5.peg.1408"/>
<evidence type="ECO:0000256" key="1">
    <source>
        <dbReference type="ARBA" id="ARBA00008213"/>
    </source>
</evidence>
<dbReference type="HOGENOM" id="CLU_322611_0_0_12"/>
<keyword evidence="4 8" id="KW-0238">DNA-binding</keyword>
<keyword evidence="12" id="KW-0648">Protein biosynthesis</keyword>
<proteinExistence type="inferred from homology"/>
<dbReference type="Gene3D" id="3.10.50.30">
    <property type="entry name" value="Transcription elongation factor, GreA/GreB, C-terminal domain"/>
    <property type="match status" value="1"/>
</dbReference>
<dbReference type="InterPro" id="IPR001437">
    <property type="entry name" value="Tscrpt_elong_fac_GreA/B_C"/>
</dbReference>
<dbReference type="SUPFAM" id="SSF46557">
    <property type="entry name" value="GreA transcript cleavage protein, N-terminal domain"/>
    <property type="match status" value="1"/>
</dbReference>
<reference evidence="12" key="1">
    <citation type="submission" date="2012-01" db="EMBL/GenBank/DDBJ databases">
        <title>The Genome Sequence of Treponema denticola H-22.</title>
        <authorList>
            <consortium name="The Broad Institute Genome Sequencing Platform"/>
            <person name="Earl A."/>
            <person name="Ward D."/>
            <person name="Feldgarden M."/>
            <person name="Gevers D."/>
            <person name="Blanton J.M."/>
            <person name="Fenno C.J."/>
            <person name="Baranova O.V."/>
            <person name="Mathney J."/>
            <person name="Dewhirst F.E."/>
            <person name="Izard J."/>
            <person name="Young S.K."/>
            <person name="Zeng Q."/>
            <person name="Gargeya S."/>
            <person name="Fitzgerald M."/>
            <person name="Haas B."/>
            <person name="Abouelleil A."/>
            <person name="Alvarado L."/>
            <person name="Arachchi H.M."/>
            <person name="Berlin A."/>
            <person name="Chapman S.B."/>
            <person name="Gearin G."/>
            <person name="Goldberg J."/>
            <person name="Griggs A."/>
            <person name="Gujja S."/>
            <person name="Hansen M."/>
            <person name="Heiman D."/>
            <person name="Howarth C."/>
            <person name="Larimer J."/>
            <person name="Lui A."/>
            <person name="MacDonald P.J.P."/>
            <person name="McCowen C."/>
            <person name="Montmayeur A."/>
            <person name="Murphy C."/>
            <person name="Neiman D."/>
            <person name="Pearson M."/>
            <person name="Priest M."/>
            <person name="Roberts A."/>
            <person name="Saif S."/>
            <person name="Shea T."/>
            <person name="Sisk P."/>
            <person name="Stolte C."/>
            <person name="Sykes S."/>
            <person name="Wortman J."/>
            <person name="Nusbaum C."/>
            <person name="Birren B."/>
        </authorList>
    </citation>
    <scope>NUCLEOTIDE SEQUENCE [LARGE SCALE GENOMIC DNA]</scope>
    <source>
        <strain evidence="12">H-22</strain>
    </source>
</reference>
<evidence type="ECO:0000256" key="7">
    <source>
        <dbReference type="ARBA" id="ARBA00030776"/>
    </source>
</evidence>
<dbReference type="Pfam" id="PF01272">
    <property type="entry name" value="GreA_GreB"/>
    <property type="match status" value="1"/>
</dbReference>
<dbReference type="PANTHER" id="PTHR30437">
    <property type="entry name" value="TRANSCRIPTION ELONGATION FACTOR GREA"/>
    <property type="match status" value="1"/>
</dbReference>
<feature type="domain" description="Transcription elongation factor GreA/GreB C-terminal" evidence="10">
    <location>
        <begin position="823"/>
        <end position="896"/>
    </location>
</feature>
<dbReference type="InterPro" id="IPR022691">
    <property type="entry name" value="Tscrpt_elong_fac_GreA/B_N"/>
</dbReference>